<gene>
    <name evidence="2" type="ORF">GCM10009727_25340</name>
</gene>
<dbReference type="Proteomes" id="UP001501020">
    <property type="component" value="Unassembled WGS sequence"/>
</dbReference>
<feature type="compositionally biased region" description="Pro residues" evidence="1">
    <location>
        <begin position="88"/>
        <end position="107"/>
    </location>
</feature>
<feature type="compositionally biased region" description="Pro residues" evidence="1">
    <location>
        <begin position="168"/>
        <end position="183"/>
    </location>
</feature>
<feature type="region of interest" description="Disordered" evidence="1">
    <location>
        <begin position="527"/>
        <end position="548"/>
    </location>
</feature>
<accession>A0ABN2YU45</accession>
<protein>
    <submittedName>
        <fullName evidence="2">Uncharacterized protein</fullName>
    </submittedName>
</protein>
<feature type="compositionally biased region" description="Pro residues" evidence="1">
    <location>
        <begin position="44"/>
        <end position="74"/>
    </location>
</feature>
<feature type="compositionally biased region" description="Basic and acidic residues" evidence="1">
    <location>
        <begin position="1"/>
        <end position="11"/>
    </location>
</feature>
<name>A0ABN2YU45_9ACTN</name>
<feature type="compositionally biased region" description="Polar residues" evidence="1">
    <location>
        <begin position="185"/>
        <end position="202"/>
    </location>
</feature>
<comment type="caution">
    <text evidence="2">The sequence shown here is derived from an EMBL/GenBank/DDBJ whole genome shotgun (WGS) entry which is preliminary data.</text>
</comment>
<feature type="compositionally biased region" description="Low complexity" evidence="1">
    <location>
        <begin position="212"/>
        <end position="233"/>
    </location>
</feature>
<keyword evidence="3" id="KW-1185">Reference proteome</keyword>
<evidence type="ECO:0000313" key="3">
    <source>
        <dbReference type="Proteomes" id="UP001501020"/>
    </source>
</evidence>
<feature type="compositionally biased region" description="Pro residues" evidence="1">
    <location>
        <begin position="145"/>
        <end position="160"/>
    </location>
</feature>
<organism evidence="2 3">
    <name type="scientific">Actinomadura napierensis</name>
    <dbReference type="NCBI Taxonomy" id="267854"/>
    <lineage>
        <taxon>Bacteria</taxon>
        <taxon>Bacillati</taxon>
        <taxon>Actinomycetota</taxon>
        <taxon>Actinomycetes</taxon>
        <taxon>Streptosporangiales</taxon>
        <taxon>Thermomonosporaceae</taxon>
        <taxon>Actinomadura</taxon>
    </lineage>
</organism>
<dbReference type="EMBL" id="BAAAMR010000017">
    <property type="protein sequence ID" value="GAA2132422.1"/>
    <property type="molecule type" value="Genomic_DNA"/>
</dbReference>
<dbReference type="PRINTS" id="PR01217">
    <property type="entry name" value="PRICHEXTENSN"/>
</dbReference>
<proteinExistence type="predicted"/>
<feature type="region of interest" description="Disordered" evidence="1">
    <location>
        <begin position="1"/>
        <end position="411"/>
    </location>
</feature>
<sequence>MRFGPRDRPGSEDPDAPAPPPHPGDVHVAGRSRSRPEEPADWVPVPPPAAEAPDPPGTPPPDPGTPDPSPPEWTPHPTETRPKQAPWTPHPPRPAEPVEPMNPPETTPAPWSLRDQPQPPNPPSGEGTDPTAYWAPHSPEASLGPPAPETQPPEATPAPWTPHAQAQPPNPAPADEPVDPPVTPSAQWASREASPQPSTDPGQTPAPWTPHDQAQPPAPEAAAGAGEPADAPPSQWTPRDRAVPPQPSAPSSPEGEPAPWTSRDPVAGSGESYSPYRAAEVPSSEGTPQWSPHVPASRPPEEPQWAPHGTGVPVPEEASGAPPEDEPERWVVRKPGGLQPGEAGEPQSTGRHKRPGSEADEPFLPGKGLTAEPPPSLTKPDATRPEPARPRGGGLAARPAPAAPGPMDDPGRRRALADAFMIEFMGSTTWRAMIAVLEGAFPGLGMAATLSRRTDEFRGMVDGLDRTASSKLGLPTWLDDAGMVFDLSAHLNARNPVRARPGRARASRPYAGAFVIDTLDPLRYHRAVGGPREPRDLPDDTLPAASGEDDDSGVVIVANLTSAGVRVLDSLALWRYAARVVTGTLHEPSRPRTRARARRALRALRRAVVIDPDLGVGLCLQIDTGHAPRCLLAFAVDRTDGAAPRFVRP</sequence>
<evidence type="ECO:0000256" key="1">
    <source>
        <dbReference type="SAM" id="MobiDB-lite"/>
    </source>
</evidence>
<reference evidence="2 3" key="1">
    <citation type="journal article" date="2019" name="Int. J. Syst. Evol. Microbiol.">
        <title>The Global Catalogue of Microorganisms (GCM) 10K type strain sequencing project: providing services to taxonomists for standard genome sequencing and annotation.</title>
        <authorList>
            <consortium name="The Broad Institute Genomics Platform"/>
            <consortium name="The Broad Institute Genome Sequencing Center for Infectious Disease"/>
            <person name="Wu L."/>
            <person name="Ma J."/>
        </authorList>
    </citation>
    <scope>NUCLEOTIDE SEQUENCE [LARGE SCALE GENOMIC DNA]</scope>
    <source>
        <strain evidence="2 3">JCM 13850</strain>
    </source>
</reference>
<evidence type="ECO:0000313" key="2">
    <source>
        <dbReference type="EMBL" id="GAA2132422.1"/>
    </source>
</evidence>